<evidence type="ECO:0000313" key="10">
    <source>
        <dbReference type="EMBL" id="SHI94993.1"/>
    </source>
</evidence>
<evidence type="ECO:0000256" key="6">
    <source>
        <dbReference type="ARBA" id="ARBA00022989"/>
    </source>
</evidence>
<sequence>MKQILNFEFMIGAFGKILEALPTTILLTVVSMFFAVIIAFLVAIIRIYKVSVLKNITAIYVSFTRGTPLLVQIYLAYYGIPKFLDYINKSHGLSMDISNIPPIIFAFVSFSLNVGAYLSETFRASIEAVDKGQMEAALSVGMTRIQAFKRIIMAQALEMALPNIGNTLISLVKDTSLAFSISIVDLMSQAKLVGAEGLNFFEVYIVVAIIYWIICIFIEKAFVLLEIRFKRYKGGVVV</sequence>
<dbReference type="PANTHER" id="PTHR30614">
    <property type="entry name" value="MEMBRANE COMPONENT OF AMINO ACID ABC TRANSPORTER"/>
    <property type="match status" value="1"/>
</dbReference>
<protein>
    <submittedName>
        <fullName evidence="10">Amino acid ABC transporter membrane protein, PAAT family (TC 3.A.1.3.-)</fullName>
    </submittedName>
</protein>
<dbReference type="GO" id="GO:0022857">
    <property type="term" value="F:transmembrane transporter activity"/>
    <property type="evidence" value="ECO:0007669"/>
    <property type="project" value="InterPro"/>
</dbReference>
<dbReference type="EMBL" id="FQZB01000005">
    <property type="protein sequence ID" value="SHI94993.1"/>
    <property type="molecule type" value="Genomic_DNA"/>
</dbReference>
<keyword evidence="2 8" id="KW-0813">Transport</keyword>
<dbReference type="InterPro" id="IPR000515">
    <property type="entry name" value="MetI-like"/>
</dbReference>
<dbReference type="STRING" id="1121302.SAMN02745163_01087"/>
<dbReference type="PANTHER" id="PTHR30614:SF0">
    <property type="entry name" value="L-CYSTINE TRANSPORT SYSTEM PERMEASE PROTEIN TCYL"/>
    <property type="match status" value="1"/>
</dbReference>
<keyword evidence="11" id="KW-1185">Reference proteome</keyword>
<keyword evidence="3" id="KW-1003">Cell membrane</keyword>
<feature type="transmembrane region" description="Helical" evidence="8">
    <location>
        <begin position="100"/>
        <end position="118"/>
    </location>
</feature>
<name>A0A1M6FBE2_9CLOT</name>
<feature type="transmembrane region" description="Helical" evidence="8">
    <location>
        <begin position="57"/>
        <end position="80"/>
    </location>
</feature>
<dbReference type="AlphaFoldDB" id="A0A1M6FBE2"/>
<evidence type="ECO:0000256" key="8">
    <source>
        <dbReference type="RuleBase" id="RU363032"/>
    </source>
</evidence>
<evidence type="ECO:0000256" key="3">
    <source>
        <dbReference type="ARBA" id="ARBA00022475"/>
    </source>
</evidence>
<dbReference type="RefSeq" id="WP_072985651.1">
    <property type="nucleotide sequence ID" value="NZ_FQZB01000005.1"/>
</dbReference>
<dbReference type="CDD" id="cd06261">
    <property type="entry name" value="TM_PBP2"/>
    <property type="match status" value="1"/>
</dbReference>
<evidence type="ECO:0000256" key="1">
    <source>
        <dbReference type="ARBA" id="ARBA00004651"/>
    </source>
</evidence>
<dbReference type="SUPFAM" id="SSF161098">
    <property type="entry name" value="MetI-like"/>
    <property type="match status" value="1"/>
</dbReference>
<dbReference type="GO" id="GO:0043190">
    <property type="term" value="C:ATP-binding cassette (ABC) transporter complex"/>
    <property type="evidence" value="ECO:0007669"/>
    <property type="project" value="InterPro"/>
</dbReference>
<keyword evidence="6 8" id="KW-1133">Transmembrane helix</keyword>
<evidence type="ECO:0000256" key="4">
    <source>
        <dbReference type="ARBA" id="ARBA00022692"/>
    </source>
</evidence>
<evidence type="ECO:0000259" key="9">
    <source>
        <dbReference type="PROSITE" id="PS50928"/>
    </source>
</evidence>
<dbReference type="InterPro" id="IPR035906">
    <property type="entry name" value="MetI-like_sf"/>
</dbReference>
<dbReference type="Pfam" id="PF00528">
    <property type="entry name" value="BPD_transp_1"/>
    <property type="match status" value="1"/>
</dbReference>
<accession>A0A1M6FBE2</accession>
<evidence type="ECO:0000256" key="2">
    <source>
        <dbReference type="ARBA" id="ARBA00022448"/>
    </source>
</evidence>
<gene>
    <name evidence="10" type="ORF">SAMN02745163_01087</name>
</gene>
<dbReference type="Proteomes" id="UP000184310">
    <property type="component" value="Unassembled WGS sequence"/>
</dbReference>
<feature type="domain" description="ABC transmembrane type-1" evidence="9">
    <location>
        <begin position="21"/>
        <end position="222"/>
    </location>
</feature>
<evidence type="ECO:0000313" key="11">
    <source>
        <dbReference type="Proteomes" id="UP000184310"/>
    </source>
</evidence>
<comment type="subcellular location">
    <subcellularLocation>
        <location evidence="1 8">Cell membrane</location>
        <topology evidence="1 8">Multi-pass membrane protein</topology>
    </subcellularLocation>
</comment>
<evidence type="ECO:0000256" key="7">
    <source>
        <dbReference type="ARBA" id="ARBA00023136"/>
    </source>
</evidence>
<dbReference type="InterPro" id="IPR043429">
    <property type="entry name" value="ArtM/GltK/GlnP/TcyL/YhdX-like"/>
</dbReference>
<dbReference type="NCBIfam" id="TIGR01726">
    <property type="entry name" value="HEQRo_perm_3TM"/>
    <property type="match status" value="1"/>
</dbReference>
<dbReference type="GO" id="GO:0006865">
    <property type="term" value="P:amino acid transport"/>
    <property type="evidence" value="ECO:0007669"/>
    <property type="project" value="UniProtKB-KW"/>
</dbReference>
<keyword evidence="4 8" id="KW-0812">Transmembrane</keyword>
<dbReference type="InterPro" id="IPR010065">
    <property type="entry name" value="AA_ABC_transptr_permease_3TM"/>
</dbReference>
<keyword evidence="7 8" id="KW-0472">Membrane</keyword>
<feature type="transmembrane region" description="Helical" evidence="8">
    <location>
        <begin position="160"/>
        <end position="183"/>
    </location>
</feature>
<organism evidence="10 11">
    <name type="scientific">Clostridium cavendishii DSM 21758</name>
    <dbReference type="NCBI Taxonomy" id="1121302"/>
    <lineage>
        <taxon>Bacteria</taxon>
        <taxon>Bacillati</taxon>
        <taxon>Bacillota</taxon>
        <taxon>Clostridia</taxon>
        <taxon>Eubacteriales</taxon>
        <taxon>Clostridiaceae</taxon>
        <taxon>Clostridium</taxon>
    </lineage>
</organism>
<feature type="transmembrane region" description="Helical" evidence="8">
    <location>
        <begin position="203"/>
        <end position="225"/>
    </location>
</feature>
<dbReference type="OrthoDB" id="9787841at2"/>
<dbReference type="Gene3D" id="1.10.3720.10">
    <property type="entry name" value="MetI-like"/>
    <property type="match status" value="1"/>
</dbReference>
<keyword evidence="5" id="KW-0029">Amino-acid transport</keyword>
<evidence type="ECO:0000256" key="5">
    <source>
        <dbReference type="ARBA" id="ARBA00022970"/>
    </source>
</evidence>
<dbReference type="PROSITE" id="PS50928">
    <property type="entry name" value="ABC_TM1"/>
    <property type="match status" value="1"/>
</dbReference>
<proteinExistence type="inferred from homology"/>
<feature type="transmembrane region" description="Helical" evidence="8">
    <location>
        <begin position="20"/>
        <end position="45"/>
    </location>
</feature>
<reference evidence="10 11" key="1">
    <citation type="submission" date="2016-11" db="EMBL/GenBank/DDBJ databases">
        <authorList>
            <person name="Jaros S."/>
            <person name="Januszkiewicz K."/>
            <person name="Wedrychowicz H."/>
        </authorList>
    </citation>
    <scope>NUCLEOTIDE SEQUENCE [LARGE SCALE GENOMIC DNA]</scope>
    <source>
        <strain evidence="10 11">DSM 21758</strain>
    </source>
</reference>
<comment type="similarity">
    <text evidence="8">Belongs to the binding-protein-dependent transport system permease family.</text>
</comment>